<organism evidence="5 6">
    <name type="scientific">Liquidambar formosana</name>
    <name type="common">Formosan gum</name>
    <dbReference type="NCBI Taxonomy" id="63359"/>
    <lineage>
        <taxon>Eukaryota</taxon>
        <taxon>Viridiplantae</taxon>
        <taxon>Streptophyta</taxon>
        <taxon>Embryophyta</taxon>
        <taxon>Tracheophyta</taxon>
        <taxon>Spermatophyta</taxon>
        <taxon>Magnoliopsida</taxon>
        <taxon>eudicotyledons</taxon>
        <taxon>Gunneridae</taxon>
        <taxon>Pentapetalae</taxon>
        <taxon>Saxifragales</taxon>
        <taxon>Altingiaceae</taxon>
        <taxon>Liquidambar</taxon>
    </lineage>
</organism>
<evidence type="ECO:0000259" key="4">
    <source>
        <dbReference type="Pfam" id="PF06203"/>
    </source>
</evidence>
<keyword evidence="6" id="KW-1185">Reference proteome</keyword>
<dbReference type="InterPro" id="IPR010402">
    <property type="entry name" value="CCT_domain"/>
</dbReference>
<proteinExistence type="predicted"/>
<dbReference type="Pfam" id="PF06203">
    <property type="entry name" value="CCT"/>
    <property type="match status" value="1"/>
</dbReference>
<dbReference type="EMBL" id="JBBPBK010000003">
    <property type="protein sequence ID" value="KAK9288751.1"/>
    <property type="molecule type" value="Genomic_DNA"/>
</dbReference>
<name>A0AAP0S7I6_LIQFO</name>
<dbReference type="GO" id="GO:0005634">
    <property type="term" value="C:nucleus"/>
    <property type="evidence" value="ECO:0007669"/>
    <property type="project" value="UniProtKB-SubCell"/>
</dbReference>
<evidence type="ECO:0000256" key="1">
    <source>
        <dbReference type="ARBA" id="ARBA00004123"/>
    </source>
</evidence>
<sequence>MLGSEGVSGFVDSPKGKMLHDVIHHSPEQLPIGENCSNVLPDETSSPITSQIFEFCDSELFPETLQTSEAASCSNCCYEENSSYTTNLSFPQDINFNITNNDTHGNSNPTTTTTTTTTPNNNSNLSIIFDSQEEIDNDISASIDFSPSPPFSIPQFVTTQQGQFDFSSLQTQIPLNDVTVDGLSQYPPDPIVPLMGLGPLPPVFEEDCLSSVPSYLRLNPASPSCSFLDPTLGSYFPAGNLNAAALSADGSGIFGGSILMGAEVLQPQELEFQGENGGIYCPDSMQRVFNPGDLQALSNESQQLYACRKTLADSRPRVRGRFAKNDDFGETHRTTCSNHEDDDDEDAPVKEEEDLVDSSDIFAHISGVNSFKCNYPIQSWI</sequence>
<dbReference type="PANTHER" id="PTHR31319:SF110">
    <property type="entry name" value="CCT MOTIF FAMILY PROTEIN"/>
    <property type="match status" value="1"/>
</dbReference>
<dbReference type="PANTHER" id="PTHR31319">
    <property type="entry name" value="ZINC FINGER PROTEIN CONSTANS-LIKE 4"/>
    <property type="match status" value="1"/>
</dbReference>
<feature type="compositionally biased region" description="Low complexity" evidence="3">
    <location>
        <begin position="106"/>
        <end position="122"/>
    </location>
</feature>
<keyword evidence="2" id="KW-0539">Nucleus</keyword>
<protein>
    <recommendedName>
        <fullName evidence="4">CCT domain-containing protein</fullName>
    </recommendedName>
</protein>
<evidence type="ECO:0000313" key="5">
    <source>
        <dbReference type="EMBL" id="KAK9288751.1"/>
    </source>
</evidence>
<feature type="region of interest" description="Disordered" evidence="3">
    <location>
        <begin position="322"/>
        <end position="355"/>
    </location>
</feature>
<feature type="region of interest" description="Disordered" evidence="3">
    <location>
        <begin position="99"/>
        <end position="122"/>
    </location>
</feature>
<evidence type="ECO:0000256" key="2">
    <source>
        <dbReference type="ARBA" id="ARBA00023242"/>
    </source>
</evidence>
<evidence type="ECO:0000313" key="6">
    <source>
        <dbReference type="Proteomes" id="UP001415857"/>
    </source>
</evidence>
<comment type="subcellular location">
    <subcellularLocation>
        <location evidence="1">Nucleus</location>
    </subcellularLocation>
</comment>
<evidence type="ECO:0000256" key="3">
    <source>
        <dbReference type="SAM" id="MobiDB-lite"/>
    </source>
</evidence>
<comment type="caution">
    <text evidence="5">The sequence shown here is derived from an EMBL/GenBank/DDBJ whole genome shotgun (WGS) entry which is preliminary data.</text>
</comment>
<feature type="domain" description="CCT" evidence="4">
    <location>
        <begin position="304"/>
        <end position="325"/>
    </location>
</feature>
<dbReference type="GO" id="GO:0003700">
    <property type="term" value="F:DNA-binding transcription factor activity"/>
    <property type="evidence" value="ECO:0007669"/>
    <property type="project" value="TreeGrafter"/>
</dbReference>
<dbReference type="GO" id="GO:0009909">
    <property type="term" value="P:regulation of flower development"/>
    <property type="evidence" value="ECO:0007669"/>
    <property type="project" value="InterPro"/>
</dbReference>
<dbReference type="InterPro" id="IPR045281">
    <property type="entry name" value="CONSTANS-like"/>
</dbReference>
<reference evidence="5 6" key="1">
    <citation type="journal article" date="2024" name="Plant J.">
        <title>Genome sequences and population genomics reveal climatic adaptation and genomic divergence between two closely related sweetgum species.</title>
        <authorList>
            <person name="Xu W.Q."/>
            <person name="Ren C.Q."/>
            <person name="Zhang X.Y."/>
            <person name="Comes H.P."/>
            <person name="Liu X.H."/>
            <person name="Li Y.G."/>
            <person name="Kettle C.J."/>
            <person name="Jalonen R."/>
            <person name="Gaisberger H."/>
            <person name="Ma Y.Z."/>
            <person name="Qiu Y.X."/>
        </authorList>
    </citation>
    <scope>NUCLEOTIDE SEQUENCE [LARGE SCALE GENOMIC DNA]</scope>
    <source>
        <strain evidence="5">Hangzhou</strain>
    </source>
</reference>
<gene>
    <name evidence="5" type="ORF">L1049_017215</name>
</gene>
<feature type="compositionally biased region" description="Basic and acidic residues" evidence="3">
    <location>
        <begin position="323"/>
        <end position="333"/>
    </location>
</feature>
<dbReference type="AlphaFoldDB" id="A0AAP0S7I6"/>
<dbReference type="Proteomes" id="UP001415857">
    <property type="component" value="Unassembled WGS sequence"/>
</dbReference>
<feature type="compositionally biased region" description="Acidic residues" evidence="3">
    <location>
        <begin position="340"/>
        <end position="355"/>
    </location>
</feature>
<accession>A0AAP0S7I6</accession>